<dbReference type="PANTHER" id="PTHR11616:SF321">
    <property type="entry name" value="SODIUM-DEPENDENT NUTRIENT AMINO ACID TRANSPORTER 1-RELATED"/>
    <property type="match status" value="1"/>
</dbReference>
<dbReference type="GO" id="GO:0015293">
    <property type="term" value="F:symporter activity"/>
    <property type="evidence" value="ECO:0007669"/>
    <property type="project" value="UniProtKB-KW"/>
</dbReference>
<dbReference type="GO" id="GO:0016020">
    <property type="term" value="C:membrane"/>
    <property type="evidence" value="ECO:0007669"/>
    <property type="project" value="UniProtKB-SubCell"/>
</dbReference>
<gene>
    <name evidence="12" type="ORF">ACJMK2_009230</name>
</gene>
<dbReference type="EMBL" id="JBJQND010000012">
    <property type="protein sequence ID" value="KAL3858986.1"/>
    <property type="molecule type" value="Genomic_DNA"/>
</dbReference>
<feature type="binding site" evidence="8">
    <location>
        <position position="18"/>
    </location>
    <ligand>
        <name>Na(+)</name>
        <dbReference type="ChEBI" id="CHEBI:29101"/>
        <label>1</label>
    </ligand>
</feature>
<dbReference type="Proteomes" id="UP001634394">
    <property type="component" value="Unassembled WGS sequence"/>
</dbReference>
<keyword evidence="4 10" id="KW-0812">Transmembrane</keyword>
<evidence type="ECO:0000256" key="6">
    <source>
        <dbReference type="ARBA" id="ARBA00023136"/>
    </source>
</evidence>
<dbReference type="Pfam" id="PF00209">
    <property type="entry name" value="SNF"/>
    <property type="match status" value="1"/>
</dbReference>
<feature type="binding site" evidence="8">
    <location>
        <position position="292"/>
    </location>
    <ligand>
        <name>Na(+)</name>
        <dbReference type="ChEBI" id="CHEBI:29101"/>
        <label>1</label>
    </ligand>
</feature>
<feature type="transmembrane region" description="Helical" evidence="11">
    <location>
        <begin position="41"/>
        <end position="63"/>
    </location>
</feature>
<dbReference type="NCBIfam" id="NF037979">
    <property type="entry name" value="Na_transp"/>
    <property type="match status" value="1"/>
</dbReference>
<keyword evidence="3 10" id="KW-0813">Transport</keyword>
<feature type="binding site" evidence="8">
    <location>
        <position position="389"/>
    </location>
    <ligand>
        <name>Na(+)</name>
        <dbReference type="ChEBI" id="CHEBI:29101"/>
        <label>1</label>
    </ligand>
</feature>
<keyword evidence="10" id="KW-0769">Symport</keyword>
<feature type="transmembrane region" description="Helical" evidence="11">
    <location>
        <begin position="207"/>
        <end position="227"/>
    </location>
</feature>
<name>A0ABD3VCT6_SINWO</name>
<keyword evidence="8" id="KW-0915">Sodium</keyword>
<dbReference type="InterPro" id="IPR000175">
    <property type="entry name" value="Na/ntran_symport"/>
</dbReference>
<dbReference type="SUPFAM" id="SSF161070">
    <property type="entry name" value="SNF-like"/>
    <property type="match status" value="1"/>
</dbReference>
<organism evidence="12 13">
    <name type="scientific">Sinanodonta woodiana</name>
    <name type="common">Chinese pond mussel</name>
    <name type="synonym">Anodonta woodiana</name>
    <dbReference type="NCBI Taxonomy" id="1069815"/>
    <lineage>
        <taxon>Eukaryota</taxon>
        <taxon>Metazoa</taxon>
        <taxon>Spiralia</taxon>
        <taxon>Lophotrochozoa</taxon>
        <taxon>Mollusca</taxon>
        <taxon>Bivalvia</taxon>
        <taxon>Autobranchia</taxon>
        <taxon>Heteroconchia</taxon>
        <taxon>Palaeoheterodonta</taxon>
        <taxon>Unionida</taxon>
        <taxon>Unionoidea</taxon>
        <taxon>Unionidae</taxon>
        <taxon>Unioninae</taxon>
        <taxon>Sinanodonta</taxon>
    </lineage>
</organism>
<keyword evidence="6 11" id="KW-0472">Membrane</keyword>
<feature type="transmembrane region" description="Helical" evidence="11">
    <location>
        <begin position="281"/>
        <end position="306"/>
    </location>
</feature>
<evidence type="ECO:0000256" key="9">
    <source>
        <dbReference type="PIRSR" id="PIRSR600175-2"/>
    </source>
</evidence>
<reference evidence="12 13" key="1">
    <citation type="submission" date="2024-11" db="EMBL/GenBank/DDBJ databases">
        <title>Chromosome-level genome assembly of the freshwater bivalve Anodonta woodiana.</title>
        <authorList>
            <person name="Chen X."/>
        </authorList>
    </citation>
    <scope>NUCLEOTIDE SEQUENCE [LARGE SCALE GENOMIC DNA]</scope>
    <source>
        <strain evidence="12">MN2024</strain>
        <tissue evidence="12">Gills</tissue>
    </source>
</reference>
<evidence type="ECO:0000313" key="12">
    <source>
        <dbReference type="EMBL" id="KAL3858986.1"/>
    </source>
</evidence>
<evidence type="ECO:0000256" key="8">
    <source>
        <dbReference type="PIRSR" id="PIRSR600175-1"/>
    </source>
</evidence>
<dbReference type="PRINTS" id="PR00176">
    <property type="entry name" value="NANEUSMPORT"/>
</dbReference>
<sequence length="625" mass="69729">MARERWTTRVEFLLVAIGFSVGVGDLWRFPYLVMKNGGGAFIIPIIIFNVVGAIPMVYLEMIMGQYASSGAVSIWKVCPLFKGVGYGTIVATFIFSIYYAVVICWLLFYFINSFFPTLPWSSCDNDWNTNFCEVYDPNSRNIPTTTTQYSNMTTHYINATVSTIQQTTLSMANMTTTDRGTKVSPVEEFWNHQALKISPGLEDLGDINWPLFGCLLAVEVLCFLCIFKGIKVTGKVVYFTVALPFVLLTIFLIRSAILPGAKEGVLFYLTPDLEKLKDPKIWAEACMQVFVSVGPGFGGMITFASYNKFSNNCLRDAIIVCLSDLITGLYGGFVIFTTLGHLSYRTGVPIEQFKSSGYGLGFITYPEAANFLPLSQLWCVLFFFMTIFLGLDSQFPNYEIVVTALCDEFPKIFKGKKMIMTVGVILAAFLLAIPMVTKSLSLLSSCHKTGGIYLLTLIDWYAATFSVTVFAVLECLVWTYIYGMKNLDANMMSMTGKKVPIIFKICWYFVTPLLLVVTLGFAIFTYAPPNYGSYVYPKWSVSLGWCAAAASLVPIPVYMVIMIWRTEGTLLQRVKILLRPSESWGPQPEVEDHCINGKAVGELAEKLPYESGQQNPAFEGLVTKL</sequence>
<feature type="transmembrane region" description="Helical" evidence="11">
    <location>
        <begin position="371"/>
        <end position="391"/>
    </location>
</feature>
<evidence type="ECO:0000256" key="5">
    <source>
        <dbReference type="ARBA" id="ARBA00022989"/>
    </source>
</evidence>
<feature type="transmembrane region" description="Helical" evidence="11">
    <location>
        <begin position="418"/>
        <end position="440"/>
    </location>
</feature>
<feature type="binding site" evidence="8">
    <location>
        <position position="392"/>
    </location>
    <ligand>
        <name>Na(+)</name>
        <dbReference type="ChEBI" id="CHEBI:29101"/>
        <label>1</label>
    </ligand>
</feature>
<proteinExistence type="inferred from homology"/>
<feature type="transmembrane region" description="Helical" evidence="11">
    <location>
        <begin position="539"/>
        <end position="564"/>
    </location>
</feature>
<feature type="binding site" evidence="8">
    <location>
        <position position="21"/>
    </location>
    <ligand>
        <name>Na(+)</name>
        <dbReference type="ChEBI" id="CHEBI:29101"/>
        <label>1</label>
    </ligand>
</feature>
<dbReference type="PROSITE" id="PS50267">
    <property type="entry name" value="NA_NEUROTRAN_SYMP_3"/>
    <property type="match status" value="1"/>
</dbReference>
<keyword evidence="5 11" id="KW-1133">Transmembrane helix</keyword>
<feature type="transmembrane region" description="Helical" evidence="11">
    <location>
        <begin position="460"/>
        <end position="484"/>
    </location>
</feature>
<comment type="similarity">
    <text evidence="2 10">Belongs to the sodium:neurotransmitter symporter (SNF) (TC 2.A.22) family.</text>
</comment>
<evidence type="ECO:0000313" key="13">
    <source>
        <dbReference type="Proteomes" id="UP001634394"/>
    </source>
</evidence>
<evidence type="ECO:0000256" key="1">
    <source>
        <dbReference type="ARBA" id="ARBA00004141"/>
    </source>
</evidence>
<evidence type="ECO:0000256" key="11">
    <source>
        <dbReference type="SAM" id="Phobius"/>
    </source>
</evidence>
<feature type="transmembrane region" description="Helical" evidence="11">
    <location>
        <begin position="12"/>
        <end position="29"/>
    </location>
</feature>
<evidence type="ECO:0000256" key="7">
    <source>
        <dbReference type="ARBA" id="ARBA00023180"/>
    </source>
</evidence>
<protein>
    <recommendedName>
        <fullName evidence="10">Transporter</fullName>
    </recommendedName>
</protein>
<feature type="transmembrane region" description="Helical" evidence="11">
    <location>
        <begin position="505"/>
        <end position="527"/>
    </location>
</feature>
<keyword evidence="7" id="KW-0325">Glycoprotein</keyword>
<keyword evidence="8" id="KW-0479">Metal-binding</keyword>
<evidence type="ECO:0000256" key="2">
    <source>
        <dbReference type="ARBA" id="ARBA00006459"/>
    </source>
</evidence>
<accession>A0ABD3VCT6</accession>
<feature type="disulfide bond" evidence="9">
    <location>
        <begin position="123"/>
        <end position="132"/>
    </location>
</feature>
<keyword evidence="13" id="KW-1185">Reference proteome</keyword>
<dbReference type="PANTHER" id="PTHR11616">
    <property type="entry name" value="SODIUM/CHLORIDE DEPENDENT TRANSPORTER"/>
    <property type="match status" value="1"/>
</dbReference>
<comment type="caution">
    <text evidence="12">The sequence shown here is derived from an EMBL/GenBank/DDBJ whole genome shotgun (WGS) entry which is preliminary data.</text>
</comment>
<dbReference type="InterPro" id="IPR037272">
    <property type="entry name" value="SNS_sf"/>
</dbReference>
<evidence type="ECO:0000256" key="10">
    <source>
        <dbReference type="RuleBase" id="RU003732"/>
    </source>
</evidence>
<feature type="transmembrane region" description="Helical" evidence="11">
    <location>
        <begin position="318"/>
        <end position="339"/>
    </location>
</feature>
<keyword evidence="9" id="KW-1015">Disulfide bond</keyword>
<feature type="transmembrane region" description="Helical" evidence="11">
    <location>
        <begin position="84"/>
        <end position="111"/>
    </location>
</feature>
<comment type="subcellular location">
    <subcellularLocation>
        <location evidence="1">Membrane</location>
        <topology evidence="1">Multi-pass membrane protein</topology>
    </subcellularLocation>
</comment>
<feature type="binding site" evidence="8">
    <location>
        <position position="393"/>
    </location>
    <ligand>
        <name>Na(+)</name>
        <dbReference type="ChEBI" id="CHEBI:29101"/>
        <label>1</label>
    </ligand>
</feature>
<evidence type="ECO:0000256" key="3">
    <source>
        <dbReference type="ARBA" id="ARBA00022448"/>
    </source>
</evidence>
<dbReference type="AlphaFoldDB" id="A0ABD3VCT6"/>
<evidence type="ECO:0000256" key="4">
    <source>
        <dbReference type="ARBA" id="ARBA00022692"/>
    </source>
</evidence>
<dbReference type="PROSITE" id="PS00610">
    <property type="entry name" value="NA_NEUROTRAN_SYMP_1"/>
    <property type="match status" value="1"/>
</dbReference>
<feature type="transmembrane region" description="Helical" evidence="11">
    <location>
        <begin position="236"/>
        <end position="261"/>
    </location>
</feature>